<dbReference type="Proteomes" id="UP001157733">
    <property type="component" value="Chromosome"/>
</dbReference>
<dbReference type="CDD" id="cd17546">
    <property type="entry name" value="REC_hyHK_CKI1_RcsC-like"/>
    <property type="match status" value="1"/>
</dbReference>
<dbReference type="PROSITE" id="PS50110">
    <property type="entry name" value="RESPONSE_REGULATORY"/>
    <property type="match status" value="1"/>
</dbReference>
<dbReference type="Pfam" id="PF00072">
    <property type="entry name" value="Response_reg"/>
    <property type="match status" value="1"/>
</dbReference>
<dbReference type="SUPFAM" id="SSF52172">
    <property type="entry name" value="CheY-like"/>
    <property type="match status" value="1"/>
</dbReference>
<feature type="domain" description="Response regulatory" evidence="4">
    <location>
        <begin position="77"/>
        <end position="196"/>
    </location>
</feature>
<sequence length="199" mass="22537">MISNIICGPKEMVLSAFKDAAPETLGVKSDITPGRWVRSSPAGRFSCDILNKTPGDTPSMTRLASDLRLPRGLQTLRVLFAEDSPEQRLLIKYYMGAFPCMIEFASDGIEVVEKFRRNPFPFIFMDMRMPRMDGLQATRSIRLWEIEQKRCPARIVALTGLCTDVDREQIRQAGCDGILAKPYSKQEFLLKVKEVFQIA</sequence>
<accession>A0ABM9HHM0</accession>
<dbReference type="PANTHER" id="PTHR45339:SF1">
    <property type="entry name" value="HYBRID SIGNAL TRANSDUCTION HISTIDINE KINASE J"/>
    <property type="match status" value="1"/>
</dbReference>
<organism evidence="5 6">
    <name type="scientific">Nitrospina watsonii</name>
    <dbReference type="NCBI Taxonomy" id="1323948"/>
    <lineage>
        <taxon>Bacteria</taxon>
        <taxon>Pseudomonadati</taxon>
        <taxon>Nitrospinota/Tectimicrobiota group</taxon>
        <taxon>Nitrospinota</taxon>
        <taxon>Nitrospinia</taxon>
        <taxon>Nitrospinales</taxon>
        <taxon>Nitrospinaceae</taxon>
        <taxon>Nitrospina</taxon>
    </lineage>
</organism>
<evidence type="ECO:0000259" key="4">
    <source>
        <dbReference type="PROSITE" id="PS50110"/>
    </source>
</evidence>
<dbReference type="PANTHER" id="PTHR45339">
    <property type="entry name" value="HYBRID SIGNAL TRANSDUCTION HISTIDINE KINASE J"/>
    <property type="match status" value="1"/>
</dbReference>
<dbReference type="InterPro" id="IPR011006">
    <property type="entry name" value="CheY-like_superfamily"/>
</dbReference>
<evidence type="ECO:0000313" key="6">
    <source>
        <dbReference type="Proteomes" id="UP001157733"/>
    </source>
</evidence>
<proteinExistence type="predicted"/>
<evidence type="ECO:0000256" key="2">
    <source>
        <dbReference type="ARBA" id="ARBA00023012"/>
    </source>
</evidence>
<keyword evidence="6" id="KW-1185">Reference proteome</keyword>
<dbReference type="SMART" id="SM00448">
    <property type="entry name" value="REC"/>
    <property type="match status" value="1"/>
</dbReference>
<dbReference type="Gene3D" id="3.40.50.2300">
    <property type="match status" value="1"/>
</dbReference>
<dbReference type="RefSeq" id="WP_282012538.1">
    <property type="nucleotide sequence ID" value="NZ_OX336137.1"/>
</dbReference>
<keyword evidence="1 3" id="KW-0597">Phosphoprotein</keyword>
<gene>
    <name evidence="5" type="ORF">NSPWAT_2871</name>
</gene>
<protein>
    <submittedName>
        <fullName evidence="5">Signal transduction response regulator</fullName>
    </submittedName>
</protein>
<evidence type="ECO:0000256" key="3">
    <source>
        <dbReference type="PROSITE-ProRule" id="PRU00169"/>
    </source>
</evidence>
<reference evidence="5 6" key="1">
    <citation type="submission" date="2022-09" db="EMBL/GenBank/DDBJ databases">
        <authorList>
            <person name="Kop L."/>
        </authorList>
    </citation>
    <scope>NUCLEOTIDE SEQUENCE [LARGE SCALE GENOMIC DNA]</scope>
    <source>
        <strain evidence="5 6">347</strain>
    </source>
</reference>
<evidence type="ECO:0000313" key="5">
    <source>
        <dbReference type="EMBL" id="CAI2719727.1"/>
    </source>
</evidence>
<evidence type="ECO:0000256" key="1">
    <source>
        <dbReference type="ARBA" id="ARBA00022553"/>
    </source>
</evidence>
<feature type="modified residue" description="4-aspartylphosphate" evidence="3">
    <location>
        <position position="126"/>
    </location>
</feature>
<dbReference type="EMBL" id="OX336137">
    <property type="protein sequence ID" value="CAI2719727.1"/>
    <property type="molecule type" value="Genomic_DNA"/>
</dbReference>
<keyword evidence="2" id="KW-0902">Two-component regulatory system</keyword>
<dbReference type="InterPro" id="IPR001789">
    <property type="entry name" value="Sig_transdc_resp-reg_receiver"/>
</dbReference>
<name>A0ABM9HHM0_9BACT</name>